<keyword evidence="8" id="KW-0969">Cilium</keyword>
<keyword evidence="6 7" id="KW-0472">Membrane</keyword>
<sequence length="262" mass="28898">MITITGFQIEQYMLVLMFAAVRIFGVFLTAPMFAFRALPMQFRVLLTLLLAFYVFPMVGTANFPTPGGNINFFFVIVELAIGAFIGFMIRLGLMAVDVAAEILSFQAGFSFASTFFNDPMLNSGLVGQFLSLLMIALCFALNIHLLVIDLVLSSFKTLPFGVWPSQWGIQAFVDILTSSFRLGLVLAMPILLVYIMFNMTQAFLGRTSPQMNLFSVGFAISIPLAFLVLVIILPDLPDVLKRSLEEPLGLIRQGLGVKNAPQ</sequence>
<dbReference type="InterPro" id="IPR002010">
    <property type="entry name" value="T3SS_IM_R"/>
</dbReference>
<evidence type="ECO:0000256" key="2">
    <source>
        <dbReference type="ARBA" id="ARBA00009772"/>
    </source>
</evidence>
<feature type="transmembrane region" description="Helical" evidence="7">
    <location>
        <begin position="98"/>
        <end position="117"/>
    </location>
</feature>
<dbReference type="PANTHER" id="PTHR30065">
    <property type="entry name" value="FLAGELLAR BIOSYNTHETIC PROTEIN FLIR"/>
    <property type="match status" value="1"/>
</dbReference>
<evidence type="ECO:0000313" key="8">
    <source>
        <dbReference type="EMBL" id="XCC57280.1"/>
    </source>
</evidence>
<protein>
    <submittedName>
        <fullName evidence="8">Flagellar biosynthetic protein FliR</fullName>
    </submittedName>
</protein>
<evidence type="ECO:0000256" key="4">
    <source>
        <dbReference type="ARBA" id="ARBA00022692"/>
    </source>
</evidence>
<comment type="subcellular location">
    <subcellularLocation>
        <location evidence="1">Cell membrane</location>
        <topology evidence="1">Multi-pass membrane protein</topology>
    </subcellularLocation>
</comment>
<evidence type="ECO:0000256" key="3">
    <source>
        <dbReference type="ARBA" id="ARBA00022475"/>
    </source>
</evidence>
<feature type="transmembrane region" description="Helical" evidence="7">
    <location>
        <begin position="12"/>
        <end position="34"/>
    </location>
</feature>
<dbReference type="EMBL" id="CP099959">
    <property type="protein sequence ID" value="XCC57280.1"/>
    <property type="molecule type" value="Genomic_DNA"/>
</dbReference>
<evidence type="ECO:0000256" key="5">
    <source>
        <dbReference type="ARBA" id="ARBA00022989"/>
    </source>
</evidence>
<feature type="transmembrane region" description="Helical" evidence="7">
    <location>
        <begin position="40"/>
        <end position="58"/>
    </location>
</feature>
<keyword evidence="8" id="KW-0282">Flagellum</keyword>
<organism evidence="8">
    <name type="scientific">Polynucleobacter sp. UK-FUSCHL-C3</name>
    <dbReference type="NCBI Taxonomy" id="2955208"/>
    <lineage>
        <taxon>Bacteria</taxon>
        <taxon>Pseudomonadati</taxon>
        <taxon>Pseudomonadota</taxon>
        <taxon>Betaproteobacteria</taxon>
        <taxon>Burkholderiales</taxon>
        <taxon>Burkholderiaceae</taxon>
        <taxon>Polynucleobacter</taxon>
    </lineage>
</organism>
<evidence type="ECO:0000256" key="6">
    <source>
        <dbReference type="ARBA" id="ARBA00023136"/>
    </source>
</evidence>
<keyword evidence="5 7" id="KW-1133">Transmembrane helix</keyword>
<dbReference type="GO" id="GO:0005886">
    <property type="term" value="C:plasma membrane"/>
    <property type="evidence" value="ECO:0007669"/>
    <property type="project" value="UniProtKB-SubCell"/>
</dbReference>
<gene>
    <name evidence="8" type="ORF">NKE59_07225</name>
</gene>
<dbReference type="Pfam" id="PF01311">
    <property type="entry name" value="Bac_export_1"/>
    <property type="match status" value="1"/>
</dbReference>
<feature type="transmembrane region" description="Helical" evidence="7">
    <location>
        <begin position="70"/>
        <end position="92"/>
    </location>
</feature>
<comment type="similarity">
    <text evidence="2">Belongs to the FliR/MopE/SpaR family.</text>
</comment>
<evidence type="ECO:0000256" key="1">
    <source>
        <dbReference type="ARBA" id="ARBA00004651"/>
    </source>
</evidence>
<name>A0AAU8A0Y6_9BURK</name>
<feature type="transmembrane region" description="Helical" evidence="7">
    <location>
        <begin position="129"/>
        <end position="155"/>
    </location>
</feature>
<keyword evidence="8" id="KW-0966">Cell projection</keyword>
<evidence type="ECO:0000256" key="7">
    <source>
        <dbReference type="SAM" id="Phobius"/>
    </source>
</evidence>
<dbReference type="PANTHER" id="PTHR30065:SF1">
    <property type="entry name" value="SURFACE PRESENTATION OF ANTIGENS PROTEIN SPAR"/>
    <property type="match status" value="1"/>
</dbReference>
<reference evidence="8" key="1">
    <citation type="submission" date="2022-06" db="EMBL/GenBank/DDBJ databases">
        <title>New Polynucleobacter species.</title>
        <authorList>
            <person name="Hahn M.W."/>
        </authorList>
    </citation>
    <scope>NUCLEOTIDE SEQUENCE</scope>
    <source>
        <strain evidence="8">UK-FUSCHL-C3</strain>
    </source>
</reference>
<proteinExistence type="inferred from homology"/>
<feature type="transmembrane region" description="Helical" evidence="7">
    <location>
        <begin position="211"/>
        <end position="233"/>
    </location>
</feature>
<keyword evidence="3" id="KW-1003">Cell membrane</keyword>
<keyword evidence="4 7" id="KW-0812">Transmembrane</keyword>
<dbReference type="PRINTS" id="PR00953">
    <property type="entry name" value="TYPE3IMRPROT"/>
</dbReference>
<dbReference type="AlphaFoldDB" id="A0AAU8A0Y6"/>
<dbReference type="RefSeq" id="WP_353438310.1">
    <property type="nucleotide sequence ID" value="NZ_CP099959.1"/>
</dbReference>
<dbReference type="GO" id="GO:0006605">
    <property type="term" value="P:protein targeting"/>
    <property type="evidence" value="ECO:0007669"/>
    <property type="project" value="InterPro"/>
</dbReference>
<feature type="transmembrane region" description="Helical" evidence="7">
    <location>
        <begin position="175"/>
        <end position="199"/>
    </location>
</feature>
<accession>A0AAU8A0Y6</accession>